<evidence type="ECO:0000313" key="1">
    <source>
        <dbReference type="EMBL" id="MBX54213.1"/>
    </source>
</evidence>
<protein>
    <submittedName>
        <fullName evidence="1">Uncharacterized protein</fullName>
    </submittedName>
</protein>
<proteinExistence type="predicted"/>
<reference evidence="1" key="1">
    <citation type="submission" date="2018-02" db="EMBL/GenBank/DDBJ databases">
        <title>Rhizophora mucronata_Transcriptome.</title>
        <authorList>
            <person name="Meera S.P."/>
            <person name="Sreeshan A."/>
            <person name="Augustine A."/>
        </authorList>
    </citation>
    <scope>NUCLEOTIDE SEQUENCE</scope>
    <source>
        <tissue evidence="1">Leaf</tissue>
    </source>
</reference>
<dbReference type="EMBL" id="GGEC01073729">
    <property type="protein sequence ID" value="MBX54213.1"/>
    <property type="molecule type" value="Transcribed_RNA"/>
</dbReference>
<sequence length="16" mass="2035">MLPRFFAFHMQLLARR</sequence>
<accession>A0A2P2PHM4</accession>
<organism evidence="1">
    <name type="scientific">Rhizophora mucronata</name>
    <name type="common">Asiatic mangrove</name>
    <dbReference type="NCBI Taxonomy" id="61149"/>
    <lineage>
        <taxon>Eukaryota</taxon>
        <taxon>Viridiplantae</taxon>
        <taxon>Streptophyta</taxon>
        <taxon>Embryophyta</taxon>
        <taxon>Tracheophyta</taxon>
        <taxon>Spermatophyta</taxon>
        <taxon>Magnoliopsida</taxon>
        <taxon>eudicotyledons</taxon>
        <taxon>Gunneridae</taxon>
        <taxon>Pentapetalae</taxon>
        <taxon>rosids</taxon>
        <taxon>fabids</taxon>
        <taxon>Malpighiales</taxon>
        <taxon>Rhizophoraceae</taxon>
        <taxon>Rhizophora</taxon>
    </lineage>
</organism>
<dbReference type="AlphaFoldDB" id="A0A2P2PHM4"/>
<name>A0A2P2PHM4_RHIMU</name>